<dbReference type="GO" id="GO:0008658">
    <property type="term" value="F:penicillin binding"/>
    <property type="evidence" value="ECO:0007669"/>
    <property type="project" value="InterPro"/>
</dbReference>
<dbReference type="EMBL" id="CP017634">
    <property type="protein sequence ID" value="ATW23981.1"/>
    <property type="molecule type" value="Genomic_DNA"/>
</dbReference>
<keyword evidence="13" id="KW-1185">Reference proteome</keyword>
<dbReference type="AlphaFoldDB" id="A0A3G1KNB1"/>
<comment type="subcellular location">
    <subcellularLocation>
        <location evidence="2">Membrane</location>
    </subcellularLocation>
</comment>
<comment type="catalytic activity">
    <reaction evidence="1">
        <text>a beta-lactam + H2O = a substituted beta-amino acid</text>
        <dbReference type="Rhea" id="RHEA:20401"/>
        <dbReference type="ChEBI" id="CHEBI:15377"/>
        <dbReference type="ChEBI" id="CHEBI:35627"/>
        <dbReference type="ChEBI" id="CHEBI:140347"/>
        <dbReference type="EC" id="3.5.2.6"/>
    </reaction>
</comment>
<dbReference type="PANTHER" id="PTHR30627:SF6">
    <property type="entry name" value="BETA-LACTAMASE YBXI-RELATED"/>
    <property type="match status" value="1"/>
</dbReference>
<feature type="domain" description="Penicillin-binding protein dimerisation" evidence="11">
    <location>
        <begin position="55"/>
        <end position="223"/>
    </location>
</feature>
<dbReference type="SUPFAM" id="SSF56519">
    <property type="entry name" value="Penicillin binding protein dimerisation domain"/>
    <property type="match status" value="1"/>
</dbReference>
<dbReference type="InterPro" id="IPR036138">
    <property type="entry name" value="PBP_dimer_sf"/>
</dbReference>
<dbReference type="Proteomes" id="UP000323521">
    <property type="component" value="Chromosome"/>
</dbReference>
<evidence type="ECO:0000256" key="3">
    <source>
        <dbReference type="ARBA" id="ARBA00007171"/>
    </source>
</evidence>
<dbReference type="Pfam" id="PF03717">
    <property type="entry name" value="PBP_dimer"/>
    <property type="match status" value="1"/>
</dbReference>
<evidence type="ECO:0000259" key="11">
    <source>
        <dbReference type="Pfam" id="PF03717"/>
    </source>
</evidence>
<reference evidence="12 13" key="1">
    <citation type="submission" date="2016-10" db="EMBL/GenBank/DDBJ databases">
        <title>Complete Genome Sequence of Peptococcaceae strain DCMF.</title>
        <authorList>
            <person name="Edwards R.J."/>
            <person name="Holland S.I."/>
            <person name="Deshpande N.P."/>
            <person name="Wong Y.K."/>
            <person name="Ertan H."/>
            <person name="Manefield M."/>
            <person name="Russell T.L."/>
            <person name="Lee M.J."/>
        </authorList>
    </citation>
    <scope>NUCLEOTIDE SEQUENCE [LARGE SCALE GENOMIC DNA]</scope>
    <source>
        <strain evidence="12 13">DCMF</strain>
    </source>
</reference>
<sequence>MFLEKKRILAIYFVFLFFFTLLLGRLYQIQFLDGPGYTKQAVAQRQKTLNFVQYPRGEILDRNFRPLTNIEQQPCVVIFPIMVKDASRTAEVLSKILALPPGTIRAKIEIEDSASTQVVKEPFILQANVSEQKNQLIRQADLPGVYVLPLIPRYRPGWPAGHLLGYVGNLNQNEYQKLQEEEKDYQPSDVIGKNGLEKQYEEFLRGGTSQKVAALVDDRGRHLSGRGFTLLPPVQEKTEEPHQVITSIDADYQSVVEHALEGHSGAVVVMDVWKGNILAMASSPKYDPYLLEKPEADDAYLNKAMQNYPPASVFKILIAAAALTEGVVKPEDSFHCQGGITLPSGRIVSCWEKEGHGDISFSQALAFSCNPVFVETGLKLGGEKIMAYAKRLGLTDDTIIGYDLPQETHLDFNPAVPGDVANASIGENGISLSPVLVAKLISEVANGGLAVTPRLVLKVQDHLGKVVKEYPAPPSFPVLPGPVAERLKSMLALTVESGTGKSAQVPGIKCAGKTGSSERDEAWFAGFAPADAPRWAVVVFIHKGTSGGRDAAPIFQKIVSGLAEIEEIL</sequence>
<protein>
    <recommendedName>
        <fullName evidence="5">beta-lactamase</fullName>
        <ecNumber evidence="5">3.5.2.6</ecNumber>
    </recommendedName>
</protein>
<dbReference type="EC" id="3.5.2.6" evidence="5"/>
<dbReference type="GO" id="GO:0071555">
    <property type="term" value="P:cell wall organization"/>
    <property type="evidence" value="ECO:0007669"/>
    <property type="project" value="TreeGrafter"/>
</dbReference>
<dbReference type="KEGG" id="fwa:DCMF_03520"/>
<dbReference type="Gene3D" id="3.40.710.10">
    <property type="entry name" value="DD-peptidase/beta-lactamase superfamily"/>
    <property type="match status" value="1"/>
</dbReference>
<dbReference type="RefSeq" id="WP_148133156.1">
    <property type="nucleotide sequence ID" value="NZ_CP017634.1"/>
</dbReference>
<evidence type="ECO:0000256" key="5">
    <source>
        <dbReference type="ARBA" id="ARBA00012865"/>
    </source>
</evidence>
<keyword evidence="9" id="KW-0046">Antibiotic resistance</keyword>
<keyword evidence="6" id="KW-0732">Signal</keyword>
<evidence type="ECO:0000256" key="7">
    <source>
        <dbReference type="ARBA" id="ARBA00022801"/>
    </source>
</evidence>
<dbReference type="GO" id="GO:0046677">
    <property type="term" value="P:response to antibiotic"/>
    <property type="evidence" value="ECO:0007669"/>
    <property type="project" value="UniProtKB-KW"/>
</dbReference>
<evidence type="ECO:0000259" key="10">
    <source>
        <dbReference type="Pfam" id="PF00905"/>
    </source>
</evidence>
<keyword evidence="7" id="KW-0378">Hydrolase</keyword>
<organism evidence="12 13">
    <name type="scientific">Formimonas warabiya</name>
    <dbReference type="NCBI Taxonomy" id="1761012"/>
    <lineage>
        <taxon>Bacteria</taxon>
        <taxon>Bacillati</taxon>
        <taxon>Bacillota</taxon>
        <taxon>Clostridia</taxon>
        <taxon>Eubacteriales</taxon>
        <taxon>Peptococcaceae</taxon>
        <taxon>Candidatus Formimonas</taxon>
    </lineage>
</organism>
<proteinExistence type="inferred from homology"/>
<evidence type="ECO:0000256" key="8">
    <source>
        <dbReference type="ARBA" id="ARBA00023136"/>
    </source>
</evidence>
<name>A0A3G1KNB1_FORW1</name>
<keyword evidence="8" id="KW-0472">Membrane</keyword>
<evidence type="ECO:0000313" key="12">
    <source>
        <dbReference type="EMBL" id="ATW23981.1"/>
    </source>
</evidence>
<dbReference type="GO" id="GO:0005886">
    <property type="term" value="C:plasma membrane"/>
    <property type="evidence" value="ECO:0007669"/>
    <property type="project" value="TreeGrafter"/>
</dbReference>
<dbReference type="OrthoDB" id="9804124at2"/>
<dbReference type="GO" id="GO:0008800">
    <property type="term" value="F:beta-lactamase activity"/>
    <property type="evidence" value="ECO:0007669"/>
    <property type="project" value="UniProtKB-EC"/>
</dbReference>
<dbReference type="Gene3D" id="3.90.1310.10">
    <property type="entry name" value="Penicillin-binding protein 2a (Domain 2)"/>
    <property type="match status" value="1"/>
</dbReference>
<comment type="similarity">
    <text evidence="3">Belongs to the transpeptidase family.</text>
</comment>
<evidence type="ECO:0000256" key="6">
    <source>
        <dbReference type="ARBA" id="ARBA00022729"/>
    </source>
</evidence>
<dbReference type="InterPro" id="IPR005311">
    <property type="entry name" value="PBP_dimer"/>
</dbReference>
<dbReference type="SUPFAM" id="SSF56601">
    <property type="entry name" value="beta-lactamase/transpeptidase-like"/>
    <property type="match status" value="1"/>
</dbReference>
<gene>
    <name evidence="12" type="ORF">DCMF_03520</name>
</gene>
<dbReference type="Pfam" id="PF00905">
    <property type="entry name" value="Transpeptidase"/>
    <property type="match status" value="1"/>
</dbReference>
<comment type="similarity">
    <text evidence="4">Belongs to the class-D beta-lactamase family.</text>
</comment>
<evidence type="ECO:0000256" key="1">
    <source>
        <dbReference type="ARBA" id="ARBA00001526"/>
    </source>
</evidence>
<dbReference type="InterPro" id="IPR012338">
    <property type="entry name" value="Beta-lactam/transpept-like"/>
</dbReference>
<evidence type="ECO:0000256" key="4">
    <source>
        <dbReference type="ARBA" id="ARBA00007898"/>
    </source>
</evidence>
<dbReference type="InterPro" id="IPR050515">
    <property type="entry name" value="Beta-lactam/transpept"/>
</dbReference>
<feature type="domain" description="Penicillin-binding protein transpeptidase" evidence="10">
    <location>
        <begin position="265"/>
        <end position="559"/>
    </location>
</feature>
<accession>A0A3G1KNB1</accession>
<evidence type="ECO:0000256" key="2">
    <source>
        <dbReference type="ARBA" id="ARBA00004370"/>
    </source>
</evidence>
<dbReference type="InterPro" id="IPR001460">
    <property type="entry name" value="PCN-bd_Tpept"/>
</dbReference>
<evidence type="ECO:0000313" key="13">
    <source>
        <dbReference type="Proteomes" id="UP000323521"/>
    </source>
</evidence>
<evidence type="ECO:0000256" key="9">
    <source>
        <dbReference type="ARBA" id="ARBA00023251"/>
    </source>
</evidence>
<dbReference type="PANTHER" id="PTHR30627">
    <property type="entry name" value="PEPTIDOGLYCAN D,D-TRANSPEPTIDASE"/>
    <property type="match status" value="1"/>
</dbReference>